<evidence type="ECO:0000313" key="1">
    <source>
        <dbReference type="EMBL" id="KAL2346753.1"/>
    </source>
</evidence>
<dbReference type="AlphaFoldDB" id="A0ABD1NF55"/>
<comment type="caution">
    <text evidence="1">The sequence shown here is derived from an EMBL/GenBank/DDBJ whole genome shotgun (WGS) entry which is preliminary data.</text>
</comment>
<dbReference type="EMBL" id="JBGMDY010000001">
    <property type="protein sequence ID" value="KAL2346753.1"/>
    <property type="molecule type" value="Genomic_DNA"/>
</dbReference>
<gene>
    <name evidence="1" type="ORF">Fmac_000753</name>
</gene>
<protein>
    <submittedName>
        <fullName evidence="1">Uncharacterized protein</fullName>
    </submittedName>
</protein>
<evidence type="ECO:0000313" key="2">
    <source>
        <dbReference type="Proteomes" id="UP001603857"/>
    </source>
</evidence>
<sequence>MSFGSSLLSHPHAVRFFFSNSNNNCNNRTSRFKAAAEVPDSLSADWYLFFLLPSFRFIHSLDADSLSNIPIDRFESRKKRPFGPRLDFSAEDAVHYQLEALKHNDQPRQDYGIEVMYRFAGFNPFERSTYFGPFFDLGQFERFRRIFHHSTYRVLLAHKERKIMSSLFVEENKYKQRVWIRGSRPEEEEIFQFTMVQLLLVSVSELGIAAEVCNWCLRVTGRGLVDAGMVTG</sequence>
<organism evidence="1 2">
    <name type="scientific">Flemingia macrophylla</name>
    <dbReference type="NCBI Taxonomy" id="520843"/>
    <lineage>
        <taxon>Eukaryota</taxon>
        <taxon>Viridiplantae</taxon>
        <taxon>Streptophyta</taxon>
        <taxon>Embryophyta</taxon>
        <taxon>Tracheophyta</taxon>
        <taxon>Spermatophyta</taxon>
        <taxon>Magnoliopsida</taxon>
        <taxon>eudicotyledons</taxon>
        <taxon>Gunneridae</taxon>
        <taxon>Pentapetalae</taxon>
        <taxon>rosids</taxon>
        <taxon>fabids</taxon>
        <taxon>Fabales</taxon>
        <taxon>Fabaceae</taxon>
        <taxon>Papilionoideae</taxon>
        <taxon>50 kb inversion clade</taxon>
        <taxon>NPAAA clade</taxon>
        <taxon>indigoferoid/millettioid clade</taxon>
        <taxon>Phaseoleae</taxon>
        <taxon>Flemingia</taxon>
    </lineage>
</organism>
<reference evidence="1 2" key="1">
    <citation type="submission" date="2024-08" db="EMBL/GenBank/DDBJ databases">
        <title>Insights into the chromosomal genome structure of Flemingia macrophylla.</title>
        <authorList>
            <person name="Ding Y."/>
            <person name="Zhao Y."/>
            <person name="Bi W."/>
            <person name="Wu M."/>
            <person name="Zhao G."/>
            <person name="Gong Y."/>
            <person name="Li W."/>
            <person name="Zhang P."/>
        </authorList>
    </citation>
    <scope>NUCLEOTIDE SEQUENCE [LARGE SCALE GENOMIC DNA]</scope>
    <source>
        <strain evidence="1">DYQJB</strain>
        <tissue evidence="1">Leaf</tissue>
    </source>
</reference>
<proteinExistence type="predicted"/>
<dbReference type="PANTHER" id="PTHR35716:SF1">
    <property type="entry name" value="OS05G0574700 PROTEIN"/>
    <property type="match status" value="1"/>
</dbReference>
<dbReference type="PANTHER" id="PTHR35716">
    <property type="entry name" value="OS05G0574700 PROTEIN-RELATED"/>
    <property type="match status" value="1"/>
</dbReference>
<accession>A0ABD1NF55</accession>
<dbReference type="Proteomes" id="UP001603857">
    <property type="component" value="Unassembled WGS sequence"/>
</dbReference>
<keyword evidence="2" id="KW-1185">Reference proteome</keyword>
<name>A0ABD1NF55_9FABA</name>